<evidence type="ECO:0000256" key="2">
    <source>
        <dbReference type="ARBA" id="ARBA00022516"/>
    </source>
</evidence>
<evidence type="ECO:0000256" key="7">
    <source>
        <dbReference type="ARBA" id="ARBA00023136"/>
    </source>
</evidence>
<evidence type="ECO:0000256" key="1">
    <source>
        <dbReference type="ARBA" id="ARBA00022475"/>
    </source>
</evidence>
<accession>A0A292ZEZ0</accession>
<feature type="transmembrane region" description="Helical" evidence="10">
    <location>
        <begin position="93"/>
        <end position="116"/>
    </location>
</feature>
<comment type="pathway">
    <text evidence="10">Lipid metabolism; phospholipid metabolism.</text>
</comment>
<dbReference type="EMBL" id="BMDU01000003">
    <property type="protein sequence ID" value="GFZ88622.1"/>
    <property type="molecule type" value="Genomic_DNA"/>
</dbReference>
<comment type="caution">
    <text evidence="12">The sequence shown here is derived from an EMBL/GenBank/DDBJ whole genome shotgun (WGS) entry which is preliminary data.</text>
</comment>
<dbReference type="PANTHER" id="PTHR30309:SF0">
    <property type="entry name" value="GLYCEROL-3-PHOSPHATE ACYLTRANSFERASE-RELATED"/>
    <property type="match status" value="1"/>
</dbReference>
<keyword evidence="9 10" id="KW-1208">Phospholipid metabolism</keyword>
<reference evidence="12" key="4">
    <citation type="submission" date="2017-10" db="EMBL/GenBank/DDBJ databases">
        <title>Bioaugmenting a lab-scale membrane bioreactor with Sphingobium fuliginis OMI to degrade 4-tert-butylphenol.</title>
        <authorList>
            <person name="Takada K."/>
            <person name="Shiba T."/>
            <person name="Soda S."/>
            <person name="Inoue D."/>
            <person name="Miyake M."/>
            <person name="Eguchi M."/>
            <person name="Ike M."/>
        </authorList>
    </citation>
    <scope>NUCLEOTIDE SEQUENCE</scope>
    <source>
        <strain evidence="12">OMI</strain>
    </source>
</reference>
<dbReference type="SMART" id="SM01207">
    <property type="entry name" value="G3P_acyltransf"/>
    <property type="match status" value="1"/>
</dbReference>
<evidence type="ECO:0000256" key="4">
    <source>
        <dbReference type="ARBA" id="ARBA00022692"/>
    </source>
</evidence>
<evidence type="ECO:0000313" key="13">
    <source>
        <dbReference type="EMBL" id="GFZ88622.1"/>
    </source>
</evidence>
<feature type="transmembrane region" description="Helical" evidence="10">
    <location>
        <begin position="122"/>
        <end position="139"/>
    </location>
</feature>
<keyword evidence="1 10" id="KW-1003">Cell membrane</keyword>
<evidence type="ECO:0000313" key="15">
    <source>
        <dbReference type="Proteomes" id="UP000628109"/>
    </source>
</evidence>
<dbReference type="InterPro" id="IPR003811">
    <property type="entry name" value="G3P_acylTferase_PlsY"/>
</dbReference>
<reference evidence="15" key="6">
    <citation type="journal article" date="2019" name="Int. J. Syst. Evol. Microbiol.">
        <title>The Global Catalogue of Microorganisms (GCM) 10K type strain sequencing project: providing services to taxonomists for standard genome sequencing and annotation.</title>
        <authorList>
            <consortium name="The Broad Institute Genomics Platform"/>
            <consortium name="The Broad Institute Genome Sequencing Center for Infectious Disease"/>
            <person name="Wu L."/>
            <person name="Ma J."/>
        </authorList>
    </citation>
    <scope>NUCLEOTIDE SEQUENCE [LARGE SCALE GENOMIC DNA]</scope>
    <source>
        <strain evidence="15">CCM 7327</strain>
    </source>
</reference>
<keyword evidence="15" id="KW-1185">Reference proteome</keyword>
<evidence type="ECO:0000313" key="12">
    <source>
        <dbReference type="EMBL" id="GAY21373.1"/>
    </source>
</evidence>
<feature type="transmembrane region" description="Helical" evidence="10">
    <location>
        <begin position="190"/>
        <end position="213"/>
    </location>
</feature>
<evidence type="ECO:0000313" key="14">
    <source>
        <dbReference type="Proteomes" id="UP000221538"/>
    </source>
</evidence>
<dbReference type="PANTHER" id="PTHR30309">
    <property type="entry name" value="INNER MEMBRANE PROTEIN YGIH"/>
    <property type="match status" value="1"/>
</dbReference>
<reference evidence="13" key="7">
    <citation type="submission" date="2024-05" db="EMBL/GenBank/DDBJ databases">
        <authorList>
            <person name="Sun Q."/>
            <person name="Sedlacek I."/>
        </authorList>
    </citation>
    <scope>NUCLEOTIDE SEQUENCE</scope>
    <source>
        <strain evidence="13">CCM 7327</strain>
    </source>
</reference>
<comment type="subunit">
    <text evidence="10">Probably interacts with PlsX.</text>
</comment>
<dbReference type="EMBL" id="BEWI01000031">
    <property type="protein sequence ID" value="GAY21373.1"/>
    <property type="molecule type" value="Genomic_DNA"/>
</dbReference>
<dbReference type="AlphaFoldDB" id="A0A292ZEZ0"/>
<dbReference type="GO" id="GO:0043772">
    <property type="term" value="F:acyl-phosphate glycerol-3-phosphate acyltransferase activity"/>
    <property type="evidence" value="ECO:0007669"/>
    <property type="project" value="UniProtKB-UniRule"/>
</dbReference>
<proteinExistence type="inferred from homology"/>
<evidence type="ECO:0000256" key="11">
    <source>
        <dbReference type="SAM" id="MobiDB-lite"/>
    </source>
</evidence>
<dbReference type="Proteomes" id="UP000628109">
    <property type="component" value="Unassembled WGS sequence"/>
</dbReference>
<dbReference type="GO" id="GO:0008654">
    <property type="term" value="P:phospholipid biosynthetic process"/>
    <property type="evidence" value="ECO:0007669"/>
    <property type="project" value="UniProtKB-UniRule"/>
</dbReference>
<keyword evidence="8 10" id="KW-0594">Phospholipid biosynthesis</keyword>
<feature type="transmembrane region" description="Helical" evidence="10">
    <location>
        <begin position="41"/>
        <end position="64"/>
    </location>
</feature>
<gene>
    <name evidence="10 13" type="primary">plsY</name>
    <name evidence="13" type="ORF">GCM10019071_17880</name>
    <name evidence="12" type="ORF">SFOMI_1913</name>
</gene>
<comment type="function">
    <text evidence="10">Catalyzes the transfer of an acyl group from acyl-phosphate (acyl-PO(4)) to glycerol-3-phosphate (G3P) to form lysophosphatidic acid (LPA). This enzyme utilizes acyl-phosphate as fatty acyl donor, but not acyl-CoA or acyl-ACP.</text>
</comment>
<keyword evidence="6 10" id="KW-0443">Lipid metabolism</keyword>
<keyword evidence="7 10" id="KW-0472">Membrane</keyword>
<keyword evidence="2 10" id="KW-0444">Lipid biosynthesis</keyword>
<evidence type="ECO:0000256" key="5">
    <source>
        <dbReference type="ARBA" id="ARBA00022989"/>
    </source>
</evidence>
<dbReference type="UniPathway" id="UPA00085"/>
<keyword evidence="5 10" id="KW-1133">Transmembrane helix</keyword>
<dbReference type="Pfam" id="PF02660">
    <property type="entry name" value="G3P_acyltransf"/>
    <property type="match status" value="1"/>
</dbReference>
<reference evidence="12 14" key="1">
    <citation type="journal article" date="2013" name="Biodegradation">
        <title>Occurrence of 4-tert-butylphenol (4-t-BP) biodegradation in an aquatic sample caused by the presence of Spirodela polyrrhiza and isolation of a 4-t-BP-utilizing bacterium.</title>
        <authorList>
            <person name="Ogata Y."/>
            <person name="Toyama T."/>
            <person name="Yu N."/>
            <person name="Wang X."/>
            <person name="Sei K."/>
            <person name="Ike M."/>
        </authorList>
    </citation>
    <scope>NUCLEOTIDE SEQUENCE [LARGE SCALE GENOMIC DNA]</scope>
    <source>
        <strain evidence="12 14">OMI</strain>
    </source>
</reference>
<keyword evidence="3 10" id="KW-0808">Transferase</keyword>
<keyword evidence="4 10" id="KW-0812">Transmembrane</keyword>
<evidence type="ECO:0000256" key="3">
    <source>
        <dbReference type="ARBA" id="ARBA00022679"/>
    </source>
</evidence>
<feature type="transmembrane region" description="Helical" evidence="10">
    <location>
        <begin position="151"/>
        <end position="170"/>
    </location>
</feature>
<evidence type="ECO:0000256" key="10">
    <source>
        <dbReference type="HAMAP-Rule" id="MF_01043"/>
    </source>
</evidence>
<keyword evidence="12" id="KW-0012">Acyltransferase</keyword>
<organism evidence="12 14">
    <name type="scientific">Sphingobium fuliginis (strain ATCC 27551)</name>
    <dbReference type="NCBI Taxonomy" id="336203"/>
    <lineage>
        <taxon>Bacteria</taxon>
        <taxon>Pseudomonadati</taxon>
        <taxon>Pseudomonadota</taxon>
        <taxon>Alphaproteobacteria</taxon>
        <taxon>Sphingomonadales</taxon>
        <taxon>Sphingomonadaceae</taxon>
        <taxon>Sphingobium</taxon>
    </lineage>
</organism>
<comment type="similarity">
    <text evidence="10">Belongs to the PlsY family.</text>
</comment>
<sequence length="240" mass="24774">MAGTPIPDIPTHISSPSPLPGSPGTLWSRRNQFGEIMTPPWLLPAFVLLIGYLLGSIPFGLLLTRLTGAGDLRKIGSGNIGATNVLRTGRKGLAAATLLLDLLKGAAAVLVGAALVDGGGPMAGAMAFIGHCYPVWLRFAGGKGVATMMGVVTALYWPAGIVFAAVWLGALFGTRWSSVGGMSAAVSAPVAMWCFGRIELVPVALALALIVLWRHRENIARLARGTEPKVGASKKAAAGE</sequence>
<name>A0A292ZEZ0_SPHSA</name>
<reference evidence="13" key="3">
    <citation type="journal article" date="2014" name="Int. J. Syst. Evol. Microbiol.">
        <title>Complete genome of a new Firmicutes species belonging to the dominant human colonic microbiota ('Ruminococcus bicirculans') reveals two chromosomes and a selective capacity to utilize plant glucans.</title>
        <authorList>
            <consortium name="NISC Comparative Sequencing Program"/>
            <person name="Wegmann U."/>
            <person name="Louis P."/>
            <person name="Goesmann A."/>
            <person name="Henrissat B."/>
            <person name="Duncan S.H."/>
            <person name="Flint H.J."/>
        </authorList>
    </citation>
    <scope>NUCLEOTIDE SEQUENCE</scope>
    <source>
        <strain evidence="13">CCM 7327</strain>
    </source>
</reference>
<dbReference type="EC" id="2.3.1.275" evidence="10"/>
<evidence type="ECO:0000256" key="9">
    <source>
        <dbReference type="ARBA" id="ARBA00023264"/>
    </source>
</evidence>
<dbReference type="Proteomes" id="UP000221538">
    <property type="component" value="Unassembled WGS sequence"/>
</dbReference>
<protein>
    <recommendedName>
        <fullName evidence="10">Glycerol-3-phosphate acyltransferase</fullName>
    </recommendedName>
    <alternativeName>
        <fullName evidence="10">Acyl-PO4 G3P acyltransferase</fullName>
    </alternativeName>
    <alternativeName>
        <fullName evidence="10">Acyl-phosphate--glycerol-3-phosphate acyltransferase</fullName>
    </alternativeName>
    <alternativeName>
        <fullName evidence="10">G3P acyltransferase</fullName>
        <shortName evidence="10">GPAT</shortName>
        <ecNumber evidence="10">2.3.1.275</ecNumber>
    </alternativeName>
    <alternativeName>
        <fullName evidence="10">Lysophosphatidic acid synthase</fullName>
        <shortName evidence="10">LPA synthase</shortName>
    </alternativeName>
</protein>
<evidence type="ECO:0000256" key="6">
    <source>
        <dbReference type="ARBA" id="ARBA00023098"/>
    </source>
</evidence>
<dbReference type="HAMAP" id="MF_01043">
    <property type="entry name" value="PlsY"/>
    <property type="match status" value="1"/>
</dbReference>
<reference evidence="12 14" key="2">
    <citation type="journal article" date="2013" name="Environ. Sci. Technol.">
        <title>The 4-tert-butylphenol-utilizing bacterium Sphingobium fuliginis OMI can degrade bisphenols via phenolic ring hydroxylation and meta-cleavage pathway.</title>
        <authorList>
            <person name="Ogata Y."/>
            <person name="Goda S."/>
            <person name="Toyama T."/>
            <person name="Sei K."/>
            <person name="Ike M."/>
        </authorList>
    </citation>
    <scope>NUCLEOTIDE SEQUENCE [LARGE SCALE GENOMIC DNA]</scope>
    <source>
        <strain evidence="12 14">OMI</strain>
    </source>
</reference>
<dbReference type="NCBIfam" id="TIGR00023">
    <property type="entry name" value="glycerol-3-phosphate 1-O-acyltransferase PlsY"/>
    <property type="match status" value="1"/>
</dbReference>
<feature type="region of interest" description="Disordered" evidence="11">
    <location>
        <begin position="1"/>
        <end position="22"/>
    </location>
</feature>
<evidence type="ECO:0000256" key="8">
    <source>
        <dbReference type="ARBA" id="ARBA00023209"/>
    </source>
</evidence>
<dbReference type="GO" id="GO:0005886">
    <property type="term" value="C:plasma membrane"/>
    <property type="evidence" value="ECO:0007669"/>
    <property type="project" value="UniProtKB-SubCell"/>
</dbReference>
<reference evidence="12" key="5">
    <citation type="submission" date="2017-10" db="EMBL/GenBank/DDBJ databases">
        <authorList>
            <person name="Banno H."/>
            <person name="Chua N.-H."/>
        </authorList>
    </citation>
    <scope>NUCLEOTIDE SEQUENCE</scope>
    <source>
        <strain evidence="12">OMI</strain>
    </source>
</reference>
<comment type="catalytic activity">
    <reaction evidence="10">
        <text>an acyl phosphate + sn-glycerol 3-phosphate = a 1-acyl-sn-glycero-3-phosphate + phosphate</text>
        <dbReference type="Rhea" id="RHEA:34075"/>
        <dbReference type="ChEBI" id="CHEBI:43474"/>
        <dbReference type="ChEBI" id="CHEBI:57597"/>
        <dbReference type="ChEBI" id="CHEBI:57970"/>
        <dbReference type="ChEBI" id="CHEBI:59918"/>
        <dbReference type="EC" id="2.3.1.275"/>
    </reaction>
</comment>
<comment type="subcellular location">
    <subcellularLocation>
        <location evidence="10">Cell membrane</location>
        <topology evidence="10">Multi-pass membrane protein</topology>
    </subcellularLocation>
</comment>